<proteinExistence type="predicted"/>
<dbReference type="EMBL" id="LNQR01000101">
    <property type="protein sequence ID" value="KWT81152.1"/>
    <property type="molecule type" value="Genomic_DNA"/>
</dbReference>
<dbReference type="Proteomes" id="UP000060487">
    <property type="component" value="Unassembled WGS sequence"/>
</dbReference>
<name>A0ABR5SEH1_9BACT</name>
<accession>A0ABR5SEH1</accession>
<comment type="caution">
    <text evidence="1">The sequence shown here is derived from an EMBL/GenBank/DDBJ whole genome shotgun (WGS) entry which is preliminary data.</text>
</comment>
<keyword evidence="2" id="KW-1185">Reference proteome</keyword>
<reference evidence="1 2" key="1">
    <citation type="submission" date="2015-11" db="EMBL/GenBank/DDBJ databases">
        <authorList>
            <person name="Lin W."/>
        </authorList>
    </citation>
    <scope>NUCLEOTIDE SEQUENCE [LARGE SCALE GENOMIC DNA]</scope>
    <source>
        <strain evidence="1 2">HCH-1</strain>
    </source>
</reference>
<evidence type="ECO:0000313" key="1">
    <source>
        <dbReference type="EMBL" id="KWT81152.1"/>
    </source>
</evidence>
<protein>
    <submittedName>
        <fullName evidence="1">Uncharacterized protein</fullName>
    </submittedName>
</protein>
<sequence length="148" mass="16508">MQKAGGNVSRSIVECTACRKYITCEETCIHVEKELVPTEYTVAVTDELAIHINRDYKEVLNEIRDGIEKRKKIDMDKITAIQDVTLRAIAAMIYAGIKIPEIAAIINKSQAQTYRIIEAGRPIPKKRPRGQRTVAKTGLIVKGVINSS</sequence>
<gene>
    <name evidence="1" type="ORF">ASN18_2658</name>
</gene>
<evidence type="ECO:0000313" key="2">
    <source>
        <dbReference type="Proteomes" id="UP000060487"/>
    </source>
</evidence>
<organism evidence="1 2">
    <name type="scientific">Candidatus Magnetominusculus xianensis</name>
    <dbReference type="NCBI Taxonomy" id="1748249"/>
    <lineage>
        <taxon>Bacteria</taxon>
        <taxon>Pseudomonadati</taxon>
        <taxon>Nitrospirota</taxon>
        <taxon>Nitrospiria</taxon>
        <taxon>Nitrospirales</taxon>
        <taxon>Nitrospiraceae</taxon>
        <taxon>Candidatus Magnetominusculus</taxon>
    </lineage>
</organism>